<dbReference type="InterPro" id="IPR051057">
    <property type="entry name" value="PI-PLC_domain"/>
</dbReference>
<dbReference type="AlphaFoldDB" id="A0AAN7PQM8"/>
<dbReference type="PANTHER" id="PTHR13593">
    <property type="match status" value="1"/>
</dbReference>
<dbReference type="GO" id="GO:0006629">
    <property type="term" value="P:lipid metabolic process"/>
    <property type="evidence" value="ECO:0007669"/>
    <property type="project" value="InterPro"/>
</dbReference>
<dbReference type="EMBL" id="JARPUR010000006">
    <property type="protein sequence ID" value="KAK4874099.1"/>
    <property type="molecule type" value="Genomic_DNA"/>
</dbReference>
<proteinExistence type="predicted"/>
<comment type="caution">
    <text evidence="1">The sequence shown here is derived from an EMBL/GenBank/DDBJ whole genome shotgun (WGS) entry which is preliminary data.</text>
</comment>
<dbReference type="Gene3D" id="3.20.20.190">
    <property type="entry name" value="Phosphatidylinositol (PI) phosphodiesterase"/>
    <property type="match status" value="1"/>
</dbReference>
<dbReference type="InterPro" id="IPR017946">
    <property type="entry name" value="PLC-like_Pdiesterase_TIM-brl"/>
</dbReference>
<dbReference type="InterPro" id="IPR042158">
    <property type="entry name" value="PLCXD1/2/3"/>
</dbReference>
<dbReference type="PANTHER" id="PTHR13593:SF113">
    <property type="entry name" value="SI:DKEY-266F7.9"/>
    <property type="match status" value="1"/>
</dbReference>
<evidence type="ECO:0008006" key="3">
    <source>
        <dbReference type="Google" id="ProtNLM"/>
    </source>
</evidence>
<organism evidence="1 2">
    <name type="scientific">Aquatica leii</name>
    <dbReference type="NCBI Taxonomy" id="1421715"/>
    <lineage>
        <taxon>Eukaryota</taxon>
        <taxon>Metazoa</taxon>
        <taxon>Ecdysozoa</taxon>
        <taxon>Arthropoda</taxon>
        <taxon>Hexapoda</taxon>
        <taxon>Insecta</taxon>
        <taxon>Pterygota</taxon>
        <taxon>Neoptera</taxon>
        <taxon>Endopterygota</taxon>
        <taxon>Coleoptera</taxon>
        <taxon>Polyphaga</taxon>
        <taxon>Elateriformia</taxon>
        <taxon>Elateroidea</taxon>
        <taxon>Lampyridae</taxon>
        <taxon>Luciolinae</taxon>
        <taxon>Aquatica</taxon>
    </lineage>
</organism>
<reference evidence="2" key="1">
    <citation type="submission" date="2023-01" db="EMBL/GenBank/DDBJ databases">
        <title>Key to firefly adult light organ development and bioluminescence: homeobox transcription factors regulate luciferase expression and transportation to peroxisome.</title>
        <authorList>
            <person name="Fu X."/>
        </authorList>
    </citation>
    <scope>NUCLEOTIDE SEQUENCE [LARGE SCALE GENOMIC DNA]</scope>
</reference>
<protein>
    <recommendedName>
        <fullName evidence="3">Phosphatidylinositol-specific phospholipase C X domain-containing protein</fullName>
    </recommendedName>
</protein>
<dbReference type="PROSITE" id="PS50007">
    <property type="entry name" value="PIPLC_X_DOMAIN"/>
    <property type="match status" value="1"/>
</dbReference>
<name>A0AAN7PQM8_9COLE</name>
<keyword evidence="2" id="KW-1185">Reference proteome</keyword>
<accession>A0AAN7PQM8</accession>
<evidence type="ECO:0000313" key="2">
    <source>
        <dbReference type="Proteomes" id="UP001353858"/>
    </source>
</evidence>
<dbReference type="CDD" id="cd08616">
    <property type="entry name" value="PI-PLCXD1c"/>
    <property type="match status" value="1"/>
</dbReference>
<gene>
    <name evidence="1" type="ORF">RN001_013459</name>
</gene>
<dbReference type="SUPFAM" id="SSF51695">
    <property type="entry name" value="PLC-like phosphodiesterases"/>
    <property type="match status" value="1"/>
</dbReference>
<sequence>MDIVNLEYWMTNLPQQLRQMPFVHLAIPGSHDSMTAAITRSSTLSPDAEAILKRLNWLGPILRSFMYKWCRTQTLSGVEQLKQGIRYFDFRVASKENTVNHYFVHGLYSNEVTSTLSDFRDFIDTHPEEVIIMDFQHFYAFKNEDHRNLINTINTIFKYKLLPKTKDMKHLTLEFMTRTNKYQVIVIYRNGHAHEDPFLWMNNSFPTPWPATTSSTELIQKLDYGLAHRIPSIGYVSQFLLTPTNWFVFKHIYSSLKKQCVIPLQKTKCEWISRQMIGGHGVNIIIGDFIELNNSQFSSEVIRLNLKSLSIQSSTLTPVD</sequence>
<dbReference type="GO" id="GO:0008081">
    <property type="term" value="F:phosphoric diester hydrolase activity"/>
    <property type="evidence" value="ECO:0007669"/>
    <property type="project" value="InterPro"/>
</dbReference>
<evidence type="ECO:0000313" key="1">
    <source>
        <dbReference type="EMBL" id="KAK4874099.1"/>
    </source>
</evidence>
<dbReference type="Proteomes" id="UP001353858">
    <property type="component" value="Unassembled WGS sequence"/>
</dbReference>